<dbReference type="EMBL" id="CAJOBO010003282">
    <property type="protein sequence ID" value="CAF4487291.1"/>
    <property type="molecule type" value="Genomic_DNA"/>
</dbReference>
<dbReference type="EMBL" id="CAJNYD010000975">
    <property type="protein sequence ID" value="CAF3308807.1"/>
    <property type="molecule type" value="Genomic_DNA"/>
</dbReference>
<reference evidence="1" key="1">
    <citation type="submission" date="2021-02" db="EMBL/GenBank/DDBJ databases">
        <authorList>
            <person name="Nowell W R."/>
        </authorList>
    </citation>
    <scope>NUCLEOTIDE SEQUENCE</scope>
</reference>
<dbReference type="Proteomes" id="UP000663833">
    <property type="component" value="Unassembled WGS sequence"/>
</dbReference>
<proteinExistence type="predicted"/>
<dbReference type="AlphaFoldDB" id="A0A817TFS1"/>
<comment type="caution">
    <text evidence="1">The sequence shown here is derived from an EMBL/GenBank/DDBJ whole genome shotgun (WGS) entry which is preliminary data.</text>
</comment>
<evidence type="ECO:0000313" key="1">
    <source>
        <dbReference type="EMBL" id="CAF3308807.1"/>
    </source>
</evidence>
<evidence type="ECO:0000313" key="2">
    <source>
        <dbReference type="EMBL" id="CAF4487291.1"/>
    </source>
</evidence>
<protein>
    <submittedName>
        <fullName evidence="1">Uncharacterized protein</fullName>
    </submittedName>
</protein>
<name>A0A817TFS1_9BILA</name>
<organism evidence="1 3">
    <name type="scientific">Rotaria socialis</name>
    <dbReference type="NCBI Taxonomy" id="392032"/>
    <lineage>
        <taxon>Eukaryota</taxon>
        <taxon>Metazoa</taxon>
        <taxon>Spiralia</taxon>
        <taxon>Gnathifera</taxon>
        <taxon>Rotifera</taxon>
        <taxon>Eurotatoria</taxon>
        <taxon>Bdelloidea</taxon>
        <taxon>Philodinida</taxon>
        <taxon>Philodinidae</taxon>
        <taxon>Rotaria</taxon>
    </lineage>
</organism>
<accession>A0A817TFS1</accession>
<dbReference type="Proteomes" id="UP000663851">
    <property type="component" value="Unassembled WGS sequence"/>
</dbReference>
<feature type="non-terminal residue" evidence="1">
    <location>
        <position position="80"/>
    </location>
</feature>
<sequence>MPKRKYCEHMTKHANSTRAPKRVVHVWPHLSMFLISRYDVTDDLVRWSCPIWHAFEWNEMITRSPMGLSDSQSPGEDEVM</sequence>
<gene>
    <name evidence="2" type="ORF">HFQ381_LOCUS26745</name>
    <name evidence="1" type="ORF">LUA448_LOCUS8777</name>
</gene>
<evidence type="ECO:0000313" key="3">
    <source>
        <dbReference type="Proteomes" id="UP000663833"/>
    </source>
</evidence>